<evidence type="ECO:0000256" key="7">
    <source>
        <dbReference type="ARBA" id="ARBA00023136"/>
    </source>
</evidence>
<gene>
    <name evidence="11" type="ORF">SINV_14228</name>
</gene>
<name>E9IUB2_SOLIN</name>
<evidence type="ECO:0000313" key="11">
    <source>
        <dbReference type="EMBL" id="EFZ15841.1"/>
    </source>
</evidence>
<protein>
    <recommendedName>
        <fullName evidence="12">Odorant receptor</fullName>
    </recommendedName>
</protein>
<comment type="subcellular location">
    <subcellularLocation>
        <location evidence="1">Cell membrane</location>
        <topology evidence="1">Multi-pass membrane protein</topology>
    </subcellularLocation>
</comment>
<dbReference type="AlphaFoldDB" id="E9IUB2"/>
<evidence type="ECO:0000256" key="2">
    <source>
        <dbReference type="ARBA" id="ARBA00022475"/>
    </source>
</evidence>
<keyword evidence="6 10" id="KW-1133">Transmembrane helix</keyword>
<dbReference type="HOGENOM" id="CLU_033399_2_1_1"/>
<dbReference type="InterPro" id="IPR004117">
    <property type="entry name" value="7tm6_olfct_rcpt"/>
</dbReference>
<dbReference type="GO" id="GO:0007165">
    <property type="term" value="P:signal transduction"/>
    <property type="evidence" value="ECO:0007669"/>
    <property type="project" value="UniProtKB-KW"/>
</dbReference>
<feature type="transmembrane region" description="Helical" evidence="10">
    <location>
        <begin position="28"/>
        <end position="49"/>
    </location>
</feature>
<proteinExistence type="predicted"/>
<dbReference type="OMA" id="IMIRTSK"/>
<reference evidence="11" key="1">
    <citation type="journal article" date="2011" name="Proc. Natl. Acad. Sci. U.S.A.">
        <title>The genome of the fire ant Solenopsis invicta.</title>
        <authorList>
            <person name="Wurm Y."/>
            <person name="Wang J."/>
            <person name="Riba-Grognuz O."/>
            <person name="Corona M."/>
            <person name="Nygaard S."/>
            <person name="Hunt B.G."/>
            <person name="Ingram K.K."/>
            <person name="Falquet L."/>
            <person name="Nipitwattanaphon M."/>
            <person name="Gotzek D."/>
            <person name="Dijkstra M.B."/>
            <person name="Oettler J."/>
            <person name="Comtesse F."/>
            <person name="Shih C.J."/>
            <person name="Wu W.J."/>
            <person name="Yang C.C."/>
            <person name="Thomas J."/>
            <person name="Beaudoing E."/>
            <person name="Pradervand S."/>
            <person name="Flegel V."/>
            <person name="Cook E.D."/>
            <person name="Fabbretti R."/>
            <person name="Stockinger H."/>
            <person name="Long L."/>
            <person name="Farmerie W.G."/>
            <person name="Oakey J."/>
            <person name="Boomsma J.J."/>
            <person name="Pamilo P."/>
            <person name="Yi S.V."/>
            <person name="Heinze J."/>
            <person name="Goodisman M.A."/>
            <person name="Farinelli L."/>
            <person name="Harshman K."/>
            <person name="Hulo N."/>
            <person name="Cerutti L."/>
            <person name="Xenarios I."/>
            <person name="Shoemaker D."/>
            <person name="Keller L."/>
        </authorList>
    </citation>
    <scope>NUCLEOTIDE SEQUENCE [LARGE SCALE GENOMIC DNA]</scope>
</reference>
<accession>E9IUB2</accession>
<dbReference type="GO" id="GO:0005886">
    <property type="term" value="C:plasma membrane"/>
    <property type="evidence" value="ECO:0007669"/>
    <property type="project" value="UniProtKB-SubCell"/>
</dbReference>
<feature type="non-terminal residue" evidence="11">
    <location>
        <position position="276"/>
    </location>
</feature>
<dbReference type="GO" id="GO:0005549">
    <property type="term" value="F:odorant binding"/>
    <property type="evidence" value="ECO:0007669"/>
    <property type="project" value="InterPro"/>
</dbReference>
<evidence type="ECO:0000256" key="9">
    <source>
        <dbReference type="ARBA" id="ARBA00023224"/>
    </source>
</evidence>
<organism>
    <name type="scientific">Solenopsis invicta</name>
    <name type="common">Red imported fire ant</name>
    <name type="synonym">Solenopsis wagneri</name>
    <dbReference type="NCBI Taxonomy" id="13686"/>
    <lineage>
        <taxon>Eukaryota</taxon>
        <taxon>Metazoa</taxon>
        <taxon>Ecdysozoa</taxon>
        <taxon>Arthropoda</taxon>
        <taxon>Hexapoda</taxon>
        <taxon>Insecta</taxon>
        <taxon>Pterygota</taxon>
        <taxon>Neoptera</taxon>
        <taxon>Endopterygota</taxon>
        <taxon>Hymenoptera</taxon>
        <taxon>Apocrita</taxon>
        <taxon>Aculeata</taxon>
        <taxon>Formicoidea</taxon>
        <taxon>Formicidae</taxon>
        <taxon>Myrmicinae</taxon>
        <taxon>Solenopsis</taxon>
    </lineage>
</organism>
<evidence type="ECO:0000256" key="8">
    <source>
        <dbReference type="ARBA" id="ARBA00023170"/>
    </source>
</evidence>
<dbReference type="GO" id="GO:0004984">
    <property type="term" value="F:olfactory receptor activity"/>
    <property type="evidence" value="ECO:0007669"/>
    <property type="project" value="InterPro"/>
</dbReference>
<keyword evidence="9" id="KW-0807">Transducer</keyword>
<feature type="transmembrane region" description="Helical" evidence="10">
    <location>
        <begin position="196"/>
        <end position="217"/>
    </location>
</feature>
<sequence>MMAEDWMAIKLDTERNVMIKQARIARSIMIIGYIFVALACLSLILPSYFGIEVIDTMNLTNRNKPLPLQTYHYDTDKSPQFELTLLIHTLTILFGGIIYLCLDNSLILITFHIRGQLENFRCRLVRLVCCKNFNKVLNNIIITHLRLIRFANNIENIYSLIILISILNFSVVFCLCGFLITIIFNDRKINETALAQVYLSTTILLCLLINTFLYCGAGQLIIEQCNKVHYAVCDLEWYKLEARKARNIILLMMQTSHPFCMTAGNIIPLTMATFVN</sequence>
<dbReference type="Pfam" id="PF02949">
    <property type="entry name" value="7tm_6"/>
    <property type="match status" value="1"/>
</dbReference>
<keyword evidence="3" id="KW-0716">Sensory transduction</keyword>
<keyword evidence="8" id="KW-0675">Receptor</keyword>
<evidence type="ECO:0000256" key="1">
    <source>
        <dbReference type="ARBA" id="ARBA00004651"/>
    </source>
</evidence>
<evidence type="ECO:0000256" key="6">
    <source>
        <dbReference type="ARBA" id="ARBA00022989"/>
    </source>
</evidence>
<keyword evidence="4 10" id="KW-0812">Transmembrane</keyword>
<evidence type="ECO:0000256" key="5">
    <source>
        <dbReference type="ARBA" id="ARBA00022725"/>
    </source>
</evidence>
<dbReference type="PANTHER" id="PTHR21137:SF35">
    <property type="entry name" value="ODORANT RECEPTOR 19A-RELATED"/>
    <property type="match status" value="1"/>
</dbReference>
<evidence type="ECO:0008006" key="12">
    <source>
        <dbReference type="Google" id="ProtNLM"/>
    </source>
</evidence>
<keyword evidence="2" id="KW-1003">Cell membrane</keyword>
<evidence type="ECO:0000256" key="4">
    <source>
        <dbReference type="ARBA" id="ARBA00022692"/>
    </source>
</evidence>
<evidence type="ECO:0000256" key="10">
    <source>
        <dbReference type="SAM" id="Phobius"/>
    </source>
</evidence>
<keyword evidence="7 10" id="KW-0472">Membrane</keyword>
<keyword evidence="5" id="KW-0552">Olfaction</keyword>
<evidence type="ECO:0000256" key="3">
    <source>
        <dbReference type="ARBA" id="ARBA00022606"/>
    </source>
</evidence>
<dbReference type="PANTHER" id="PTHR21137">
    <property type="entry name" value="ODORANT RECEPTOR"/>
    <property type="match status" value="1"/>
</dbReference>
<feature type="transmembrane region" description="Helical" evidence="10">
    <location>
        <begin position="85"/>
        <end position="111"/>
    </location>
</feature>
<dbReference type="EMBL" id="GL765926">
    <property type="protein sequence ID" value="EFZ15841.1"/>
    <property type="molecule type" value="Genomic_DNA"/>
</dbReference>
<feature type="transmembrane region" description="Helical" evidence="10">
    <location>
        <begin position="157"/>
        <end position="184"/>
    </location>
</feature>